<evidence type="ECO:0000313" key="1">
    <source>
        <dbReference type="EMBL" id="KAF0032721.1"/>
    </source>
</evidence>
<evidence type="ECO:0000313" key="2">
    <source>
        <dbReference type="Proteomes" id="UP000438429"/>
    </source>
</evidence>
<protein>
    <submittedName>
        <fullName evidence="1">Uncharacterized protein</fullName>
    </submittedName>
</protein>
<proteinExistence type="predicted"/>
<gene>
    <name evidence="1" type="ORF">F2P81_015011</name>
</gene>
<dbReference type="EMBL" id="VEVO01000013">
    <property type="protein sequence ID" value="KAF0032721.1"/>
    <property type="molecule type" value="Genomic_DNA"/>
</dbReference>
<comment type="caution">
    <text evidence="1">The sequence shown here is derived from an EMBL/GenBank/DDBJ whole genome shotgun (WGS) entry which is preliminary data.</text>
</comment>
<accession>A0A6A4SNR5</accession>
<reference evidence="1 2" key="1">
    <citation type="submission" date="2019-06" db="EMBL/GenBank/DDBJ databases">
        <title>Draft genomes of female and male turbot (Scophthalmus maximus).</title>
        <authorList>
            <person name="Xu H."/>
            <person name="Xu X.-W."/>
            <person name="Shao C."/>
            <person name="Chen S."/>
        </authorList>
    </citation>
    <scope>NUCLEOTIDE SEQUENCE [LARGE SCALE GENOMIC DNA]</scope>
    <source>
        <strain evidence="1">Ysfricsl-2016a</strain>
        <tissue evidence="1">Blood</tissue>
    </source>
</reference>
<dbReference type="Proteomes" id="UP000438429">
    <property type="component" value="Unassembled WGS sequence"/>
</dbReference>
<dbReference type="AlphaFoldDB" id="A0A6A4SNR5"/>
<name>A0A6A4SNR5_SCOMX</name>
<sequence>MSRLHSSKGIPINVHCVFQRTHGSVVMMNGLEAVTAHEAGCCREASELGQQGECCFRRRRKVVVFFPRETLPNLCEPHGSHSCKICCNRSSNLTINSKYHHALRVYVSPSAACAAPLRSNYGSVLLWLFAGAHRARDREATRSGADAMQGPSVGEPVSLMSLITRWE</sequence>
<organism evidence="1 2">
    <name type="scientific">Scophthalmus maximus</name>
    <name type="common">Turbot</name>
    <name type="synonym">Psetta maxima</name>
    <dbReference type="NCBI Taxonomy" id="52904"/>
    <lineage>
        <taxon>Eukaryota</taxon>
        <taxon>Metazoa</taxon>
        <taxon>Chordata</taxon>
        <taxon>Craniata</taxon>
        <taxon>Vertebrata</taxon>
        <taxon>Euteleostomi</taxon>
        <taxon>Actinopterygii</taxon>
        <taxon>Neopterygii</taxon>
        <taxon>Teleostei</taxon>
        <taxon>Neoteleostei</taxon>
        <taxon>Acanthomorphata</taxon>
        <taxon>Carangaria</taxon>
        <taxon>Pleuronectiformes</taxon>
        <taxon>Pleuronectoidei</taxon>
        <taxon>Scophthalmidae</taxon>
        <taxon>Scophthalmus</taxon>
    </lineage>
</organism>